<accession>A0AAV4G5M7</accession>
<dbReference type="PANTHER" id="PTHR13383">
    <property type="entry name" value="RIBONUCLEASE H2 SUBUNIT B"/>
    <property type="match status" value="1"/>
</dbReference>
<protein>
    <submittedName>
        <fullName evidence="3">Ribonuclease H2, subunit B</fullName>
    </submittedName>
</protein>
<dbReference type="InterPro" id="IPR040456">
    <property type="entry name" value="RNase_H2_suB"/>
</dbReference>
<evidence type="ECO:0000313" key="4">
    <source>
        <dbReference type="Proteomes" id="UP000762676"/>
    </source>
</evidence>
<name>A0AAV4G5M7_9GAST</name>
<sequence>MAPPTRRQSSKESIGEGKKQQTKKVERMETKERDQWMCIMHDDLINGQDSEDGQQPSILKLKHPRTSLGTLYVMSADESALYQLHNFKEKYRSWFIGNKVCSDGSLYLTSPMDPLFLLLPYLMADE</sequence>
<dbReference type="Gene3D" id="2.20.25.530">
    <property type="match status" value="1"/>
</dbReference>
<feature type="non-terminal residue" evidence="3">
    <location>
        <position position="126"/>
    </location>
</feature>
<feature type="compositionally biased region" description="Basic and acidic residues" evidence="1">
    <location>
        <begin position="9"/>
        <end position="32"/>
    </location>
</feature>
<reference evidence="3 4" key="1">
    <citation type="journal article" date="2021" name="Elife">
        <title>Chloroplast acquisition without the gene transfer in kleptoplastic sea slugs, Plakobranchus ocellatus.</title>
        <authorList>
            <person name="Maeda T."/>
            <person name="Takahashi S."/>
            <person name="Yoshida T."/>
            <person name="Shimamura S."/>
            <person name="Takaki Y."/>
            <person name="Nagai Y."/>
            <person name="Toyoda A."/>
            <person name="Suzuki Y."/>
            <person name="Arimoto A."/>
            <person name="Ishii H."/>
            <person name="Satoh N."/>
            <person name="Nishiyama T."/>
            <person name="Hasebe M."/>
            <person name="Maruyama T."/>
            <person name="Minagawa J."/>
            <person name="Obokata J."/>
            <person name="Shigenobu S."/>
        </authorList>
    </citation>
    <scope>NUCLEOTIDE SEQUENCE [LARGE SCALE GENOMIC DNA]</scope>
</reference>
<keyword evidence="4" id="KW-1185">Reference proteome</keyword>
<evidence type="ECO:0000256" key="1">
    <source>
        <dbReference type="SAM" id="MobiDB-lite"/>
    </source>
</evidence>
<comment type="caution">
    <text evidence="3">The sequence shown here is derived from an EMBL/GenBank/DDBJ whole genome shotgun (WGS) entry which is preliminary data.</text>
</comment>
<evidence type="ECO:0000313" key="3">
    <source>
        <dbReference type="EMBL" id="GFR80489.1"/>
    </source>
</evidence>
<dbReference type="EMBL" id="BMAT01011857">
    <property type="protein sequence ID" value="GFR80489.1"/>
    <property type="molecule type" value="Genomic_DNA"/>
</dbReference>
<dbReference type="Pfam" id="PF17745">
    <property type="entry name" value="Ydr279_N"/>
    <property type="match status" value="1"/>
</dbReference>
<proteinExistence type="predicted"/>
<dbReference type="GO" id="GO:0032299">
    <property type="term" value="C:ribonuclease H2 complex"/>
    <property type="evidence" value="ECO:0007669"/>
    <property type="project" value="InterPro"/>
</dbReference>
<evidence type="ECO:0000259" key="2">
    <source>
        <dbReference type="Pfam" id="PF17745"/>
    </source>
</evidence>
<dbReference type="PANTHER" id="PTHR13383:SF11">
    <property type="entry name" value="RIBONUCLEASE H2 SUBUNIT B"/>
    <property type="match status" value="1"/>
</dbReference>
<dbReference type="Proteomes" id="UP000762676">
    <property type="component" value="Unassembled WGS sequence"/>
</dbReference>
<organism evidence="3 4">
    <name type="scientific">Elysia marginata</name>
    <dbReference type="NCBI Taxonomy" id="1093978"/>
    <lineage>
        <taxon>Eukaryota</taxon>
        <taxon>Metazoa</taxon>
        <taxon>Spiralia</taxon>
        <taxon>Lophotrochozoa</taxon>
        <taxon>Mollusca</taxon>
        <taxon>Gastropoda</taxon>
        <taxon>Heterobranchia</taxon>
        <taxon>Euthyneura</taxon>
        <taxon>Panpulmonata</taxon>
        <taxon>Sacoglossa</taxon>
        <taxon>Placobranchoidea</taxon>
        <taxon>Plakobranchidae</taxon>
        <taxon>Elysia</taxon>
    </lineage>
</organism>
<dbReference type="GO" id="GO:0006401">
    <property type="term" value="P:RNA catabolic process"/>
    <property type="evidence" value="ECO:0007669"/>
    <property type="project" value="TreeGrafter"/>
</dbReference>
<feature type="region of interest" description="Disordered" evidence="1">
    <location>
        <begin position="1"/>
        <end position="32"/>
    </location>
</feature>
<dbReference type="AlphaFoldDB" id="A0AAV4G5M7"/>
<gene>
    <name evidence="3" type="ORF">ElyMa_005899200</name>
</gene>
<dbReference type="InterPro" id="IPR041195">
    <property type="entry name" value="Rnh202_N"/>
</dbReference>
<feature type="domain" description="Rnh202 triple barrel" evidence="2">
    <location>
        <begin position="51"/>
        <end position="113"/>
    </location>
</feature>
<dbReference type="GO" id="GO:0005654">
    <property type="term" value="C:nucleoplasm"/>
    <property type="evidence" value="ECO:0007669"/>
    <property type="project" value="TreeGrafter"/>
</dbReference>